<dbReference type="InterPro" id="IPR041662">
    <property type="entry name" value="SusD-like_2"/>
</dbReference>
<dbReference type="RefSeq" id="WP_076455832.1">
    <property type="nucleotide sequence ID" value="NZ_FTOB01000004.1"/>
</dbReference>
<evidence type="ECO:0000313" key="1">
    <source>
        <dbReference type="EMBL" id="SIS83937.1"/>
    </source>
</evidence>
<protein>
    <submittedName>
        <fullName evidence="1">Starch-binding associating with outer membrane</fullName>
    </submittedName>
</protein>
<accession>A0ABY1KVK4</accession>
<reference evidence="1 2" key="1">
    <citation type="submission" date="2017-01" db="EMBL/GenBank/DDBJ databases">
        <authorList>
            <person name="Varghese N."/>
            <person name="Submissions S."/>
        </authorList>
    </citation>
    <scope>NUCLEOTIDE SEQUENCE [LARGE SCALE GENOMIC DNA]</scope>
    <source>
        <strain evidence="1 2">DSM 2061</strain>
    </source>
</reference>
<proteinExistence type="predicted"/>
<dbReference type="Pfam" id="PF12771">
    <property type="entry name" value="SusD-like_2"/>
    <property type="match status" value="1"/>
</dbReference>
<dbReference type="EMBL" id="FTOB01000004">
    <property type="protein sequence ID" value="SIS83937.1"/>
    <property type="molecule type" value="Genomic_DNA"/>
</dbReference>
<sequence>MKKYLFLLTAVGLMSSCSDFGDMNIDPKEAKIGEAPPETLFAAATKQLSDQMTSTSVNRNIFRLFAQHWTETTYTDETNYNLITHDQPGTHWNELYRDVLRDFDESRRLINLTDTQLTPPAVIDNQLAIISILEVFTYHVLVDSYGNVPFSEAIDINNVLPKYDDDEDIYMAIIDDLDNAMSMITVGEPSFGSSDLIYGGDVSAWIKFANSLKLRLAVRIAKVNPSKAATMATEAVAGGVFTSNADNASFQYLSADPNTNPVWVDLVQSGRQDFIPANTNVDIMNALEDPRRRIYYDQNLEGDYVGGIYGSNSPYRDYTHLGSIFHQPETPGILIDYPEVEFLLAEAAELNLVGTPADAEAHYNNAIIGSFVFWDAGDPETETPPSAIALDYLSKPEVAYATAATTWQEKIAVQKWIHLFNRGFEAWTTYRLYGFPEMNVPEISGEPVPRRYTYPLDEPSVNGANYSAASEAMGGDTKASRIFWDVE</sequence>
<name>A0ABY1KVK4_9FLAO</name>
<gene>
    <name evidence="1" type="ORF">SAMN05421766_104290</name>
</gene>
<dbReference type="InterPro" id="IPR011990">
    <property type="entry name" value="TPR-like_helical_dom_sf"/>
</dbReference>
<dbReference type="Gene3D" id="1.25.40.390">
    <property type="match status" value="1"/>
</dbReference>
<organism evidence="1 2">
    <name type="scientific">Zobellia uliginosa</name>
    <dbReference type="NCBI Taxonomy" id="143224"/>
    <lineage>
        <taxon>Bacteria</taxon>
        <taxon>Pseudomonadati</taxon>
        <taxon>Bacteroidota</taxon>
        <taxon>Flavobacteriia</taxon>
        <taxon>Flavobacteriales</taxon>
        <taxon>Flavobacteriaceae</taxon>
        <taxon>Zobellia</taxon>
    </lineage>
</organism>
<dbReference type="PROSITE" id="PS51257">
    <property type="entry name" value="PROKAR_LIPOPROTEIN"/>
    <property type="match status" value="1"/>
</dbReference>
<keyword evidence="2" id="KW-1185">Reference proteome</keyword>
<evidence type="ECO:0000313" key="2">
    <source>
        <dbReference type="Proteomes" id="UP000185728"/>
    </source>
</evidence>
<dbReference type="SUPFAM" id="SSF48452">
    <property type="entry name" value="TPR-like"/>
    <property type="match status" value="1"/>
</dbReference>
<comment type="caution">
    <text evidence="1">The sequence shown here is derived from an EMBL/GenBank/DDBJ whole genome shotgun (WGS) entry which is preliminary data.</text>
</comment>
<dbReference type="Proteomes" id="UP000185728">
    <property type="component" value="Unassembled WGS sequence"/>
</dbReference>